<comment type="caution">
    <text evidence="2">The sequence shown here is derived from an EMBL/GenBank/DDBJ whole genome shotgun (WGS) entry which is preliminary data.</text>
</comment>
<organism evidence="2 3">
    <name type="scientific">Oedothorax gibbosus</name>
    <dbReference type="NCBI Taxonomy" id="931172"/>
    <lineage>
        <taxon>Eukaryota</taxon>
        <taxon>Metazoa</taxon>
        <taxon>Ecdysozoa</taxon>
        <taxon>Arthropoda</taxon>
        <taxon>Chelicerata</taxon>
        <taxon>Arachnida</taxon>
        <taxon>Araneae</taxon>
        <taxon>Araneomorphae</taxon>
        <taxon>Entelegynae</taxon>
        <taxon>Araneoidea</taxon>
        <taxon>Linyphiidae</taxon>
        <taxon>Erigoninae</taxon>
        <taxon>Oedothorax</taxon>
    </lineage>
</organism>
<gene>
    <name evidence="2" type="ORF">JTE90_020484</name>
</gene>
<proteinExistence type="predicted"/>
<reference evidence="2 3" key="1">
    <citation type="journal article" date="2022" name="Nat. Ecol. Evol.">
        <title>A masculinizing supergene underlies an exaggerated male reproductive morph in a spider.</title>
        <authorList>
            <person name="Hendrickx F."/>
            <person name="De Corte Z."/>
            <person name="Sonet G."/>
            <person name="Van Belleghem S.M."/>
            <person name="Kostlbacher S."/>
            <person name="Vangestel C."/>
        </authorList>
    </citation>
    <scope>NUCLEOTIDE SEQUENCE [LARGE SCALE GENOMIC DNA]</scope>
    <source>
        <strain evidence="2">W744_W776</strain>
    </source>
</reference>
<evidence type="ECO:0000313" key="2">
    <source>
        <dbReference type="EMBL" id="KAG8186806.1"/>
    </source>
</evidence>
<dbReference type="EMBL" id="JAFNEN010000288">
    <property type="protein sequence ID" value="KAG8186806.1"/>
    <property type="molecule type" value="Genomic_DNA"/>
</dbReference>
<evidence type="ECO:0000256" key="1">
    <source>
        <dbReference type="SAM" id="MobiDB-lite"/>
    </source>
</evidence>
<dbReference type="AlphaFoldDB" id="A0AAV6UTB3"/>
<dbReference type="Proteomes" id="UP000827092">
    <property type="component" value="Unassembled WGS sequence"/>
</dbReference>
<keyword evidence="3" id="KW-1185">Reference proteome</keyword>
<evidence type="ECO:0000313" key="3">
    <source>
        <dbReference type="Proteomes" id="UP000827092"/>
    </source>
</evidence>
<accession>A0AAV6UTB3</accession>
<name>A0AAV6UTB3_9ARAC</name>
<feature type="region of interest" description="Disordered" evidence="1">
    <location>
        <begin position="1"/>
        <end position="39"/>
    </location>
</feature>
<sequence>MPGESVGGEKDSRCCLAGISSDRKLTGPTTEGEQKLEDDEEKTTYPFLLAFFPTLKQSREGWHQLLPLIARFSPTGSGNDNYASIPFPVLSFLVWQQRGPYCCLIVCSTLGENKRTRDKTFYLSAIKEESVFGNGKEMGRGQKNEKMPLIWCKE</sequence>
<protein>
    <submittedName>
        <fullName evidence="2">Uncharacterized protein</fullName>
    </submittedName>
</protein>